<reference evidence="3 4" key="1">
    <citation type="journal article" date="2014" name="Genome Biol. Evol.">
        <title>The secreted proteins of Achlya hypogyna and Thraustotheca clavata identify the ancestral oomycete secretome and reveal gene acquisitions by horizontal gene transfer.</title>
        <authorList>
            <person name="Misner I."/>
            <person name="Blouin N."/>
            <person name="Leonard G."/>
            <person name="Richards T.A."/>
            <person name="Lane C.E."/>
        </authorList>
    </citation>
    <scope>NUCLEOTIDE SEQUENCE [LARGE SCALE GENOMIC DNA]</scope>
    <source>
        <strain evidence="3 4">ATCC 48635</strain>
    </source>
</reference>
<feature type="compositionally biased region" description="Pro residues" evidence="1">
    <location>
        <begin position="345"/>
        <end position="357"/>
    </location>
</feature>
<keyword evidence="4" id="KW-1185">Reference proteome</keyword>
<feature type="region of interest" description="Disordered" evidence="1">
    <location>
        <begin position="216"/>
        <end position="240"/>
    </location>
</feature>
<feature type="compositionally biased region" description="Pro residues" evidence="1">
    <location>
        <begin position="303"/>
        <end position="316"/>
    </location>
</feature>
<feature type="region of interest" description="Disordered" evidence="1">
    <location>
        <begin position="274"/>
        <end position="381"/>
    </location>
</feature>
<protein>
    <recommendedName>
        <fullName evidence="5">Expansin-like EG45 domain-containing protein</fullName>
    </recommendedName>
</protein>
<keyword evidence="2" id="KW-0812">Transmembrane</keyword>
<dbReference type="SUPFAM" id="SSF50685">
    <property type="entry name" value="Barwin-like endoglucanases"/>
    <property type="match status" value="1"/>
</dbReference>
<dbReference type="EMBL" id="JNBR01001841">
    <property type="protein sequence ID" value="OQR84681.1"/>
    <property type="molecule type" value="Genomic_DNA"/>
</dbReference>
<dbReference type="Gene3D" id="2.40.40.10">
    <property type="entry name" value="RlpA-like domain"/>
    <property type="match status" value="1"/>
</dbReference>
<feature type="compositionally biased region" description="Basic and acidic residues" evidence="1">
    <location>
        <begin position="451"/>
        <end position="460"/>
    </location>
</feature>
<dbReference type="InterPro" id="IPR036908">
    <property type="entry name" value="RlpA-like_sf"/>
</dbReference>
<accession>A0A1V9YG48</accession>
<feature type="compositionally biased region" description="Polar residues" evidence="1">
    <location>
        <begin position="319"/>
        <end position="330"/>
    </location>
</feature>
<evidence type="ECO:0000256" key="2">
    <source>
        <dbReference type="SAM" id="Phobius"/>
    </source>
</evidence>
<name>A0A1V9YG48_ACHHY</name>
<dbReference type="AlphaFoldDB" id="A0A1V9YG48"/>
<feature type="compositionally biased region" description="Basic and acidic residues" evidence="1">
    <location>
        <begin position="290"/>
        <end position="302"/>
    </location>
</feature>
<evidence type="ECO:0008006" key="5">
    <source>
        <dbReference type="Google" id="ProtNLM"/>
    </source>
</evidence>
<proteinExistence type="predicted"/>
<feature type="compositionally biased region" description="Low complexity" evidence="1">
    <location>
        <begin position="364"/>
        <end position="381"/>
    </location>
</feature>
<feature type="region of interest" description="Disordered" evidence="1">
    <location>
        <begin position="450"/>
        <end position="547"/>
    </location>
</feature>
<feature type="region of interest" description="Disordered" evidence="1">
    <location>
        <begin position="400"/>
        <end position="438"/>
    </location>
</feature>
<dbReference type="Proteomes" id="UP000243579">
    <property type="component" value="Unassembled WGS sequence"/>
</dbReference>
<sequence length="547" mass="57420">MSALAADTAAKLMPYNTQATSGSCHFLPLSGSKNTKYASIPGKSMTTCARCVKVSCKDPNCNAGASVIAYVVDVPTSQSQTTNIGLSPGAIQALTANAVNSALSVTYKFVTCPAEFIPGNVLACSMEGMGKSYIPIQFIDTNRVITAASFNGQGAGPSQSESSYLWSTSGGDNPNFLKNIQINLQAGTQNITGTVSFDSADNRSCVDLGAQFSVPAGDSDAADEPSSSSSKAGDSSSSSSSSKSLIIAIACGAVGLIAVIAIVVCIIRRRRAKDDDEGDYENNLGTDHAAVIKDHGPIKKDPTPPPPPMVSAPIVPPSTTNDFPPSTTASYARMDSDPPVKQPYVPAPAYQPTPARQPSPVYTQSSPAYAAQSSPVPQPKAAPVYVAPAPAFVPPPQPTFSPPVVPERQPSVNSRVATRASYKATTVTSPGPQSYSEMFSDANRGLYTRGSVRDDRKSFDIDEERDDDAPVTTAPVFDSGVLTSPESYVRATQLPRNSRPQAPTFAAPDRPSMHEMRSSTSGGYSRDSLNLLDYSRTKKQGSSAVQF</sequence>
<gene>
    <name evidence="3" type="ORF">ACHHYP_13057</name>
</gene>
<evidence type="ECO:0000256" key="1">
    <source>
        <dbReference type="SAM" id="MobiDB-lite"/>
    </source>
</evidence>
<feature type="transmembrane region" description="Helical" evidence="2">
    <location>
        <begin position="245"/>
        <end position="267"/>
    </location>
</feature>
<dbReference type="OrthoDB" id="406505at2759"/>
<keyword evidence="2" id="KW-0472">Membrane</keyword>
<keyword evidence="2" id="KW-1133">Transmembrane helix</keyword>
<evidence type="ECO:0000313" key="4">
    <source>
        <dbReference type="Proteomes" id="UP000243579"/>
    </source>
</evidence>
<feature type="compositionally biased region" description="Polar residues" evidence="1">
    <location>
        <begin position="423"/>
        <end position="437"/>
    </location>
</feature>
<comment type="caution">
    <text evidence="3">The sequence shown here is derived from an EMBL/GenBank/DDBJ whole genome shotgun (WGS) entry which is preliminary data.</text>
</comment>
<evidence type="ECO:0000313" key="3">
    <source>
        <dbReference type="EMBL" id="OQR84681.1"/>
    </source>
</evidence>
<organism evidence="3 4">
    <name type="scientific">Achlya hypogyna</name>
    <name type="common">Oomycete</name>
    <name type="synonym">Protoachlya hypogyna</name>
    <dbReference type="NCBI Taxonomy" id="1202772"/>
    <lineage>
        <taxon>Eukaryota</taxon>
        <taxon>Sar</taxon>
        <taxon>Stramenopiles</taxon>
        <taxon>Oomycota</taxon>
        <taxon>Saprolegniomycetes</taxon>
        <taxon>Saprolegniales</taxon>
        <taxon>Achlyaceae</taxon>
        <taxon>Achlya</taxon>
    </lineage>
</organism>